<dbReference type="EMBL" id="KN832568">
    <property type="protein sequence ID" value="KII85204.1"/>
    <property type="molecule type" value="Genomic_DNA"/>
</dbReference>
<evidence type="ECO:0000313" key="2">
    <source>
        <dbReference type="EMBL" id="KII85204.1"/>
    </source>
</evidence>
<protein>
    <recommendedName>
        <fullName evidence="1">BTB domain-containing protein</fullName>
    </recommendedName>
</protein>
<dbReference type="InterPro" id="IPR000210">
    <property type="entry name" value="BTB/POZ_dom"/>
</dbReference>
<evidence type="ECO:0000259" key="1">
    <source>
        <dbReference type="Pfam" id="PF00651"/>
    </source>
</evidence>
<evidence type="ECO:0000313" key="3">
    <source>
        <dbReference type="Proteomes" id="UP000053263"/>
    </source>
</evidence>
<gene>
    <name evidence="2" type="ORF">PLICRDRAFT_335476</name>
</gene>
<feature type="domain" description="BTB" evidence="1">
    <location>
        <begin position="286"/>
        <end position="388"/>
    </location>
</feature>
<accession>A0A0C9T7C3</accession>
<dbReference type="Proteomes" id="UP000053263">
    <property type="component" value="Unassembled WGS sequence"/>
</dbReference>
<proteinExistence type="predicted"/>
<dbReference type="OrthoDB" id="3184970at2759"/>
<dbReference type="HOGENOM" id="CLU_507266_0_0_1"/>
<sequence length="455" mass="50935">MSTSFDSESLGDSISERFNATDHDVVLISSDRVAFNFYRKNIQVHSVGLLNAKANDIDPSAGTNDVEFSAVPMIEAVVVDETSKTLDLLLQFMSQQLPPSLEGLPFMDVEALAEAANKYGVYAALPACREFMWNTLPEHSFEILAQALRHGDRDLVDHAAPFTIDVEPQHVRKALQNLPPAIVSLWAQYREVWEEIFQDACKSLFELQHPRCGALAGPGTVVLRMRGRPASLKDMRTLARRTCITRFHTSWASSYRARVAAIDKFSTFSNEYVFKDGLVIPNVSDEDCDIVLQSEDGVDFRFSRDKLSVHSEIFHSADLMRLTVGSPPDIETVSLTESSSTLALLLQFMSRQPQPCLKTISFDDLASLAEAAEKYQVYAALGPCRIYMQLAALNHPLSVFKYSTAHGHQSMIEMAERYMHFMSSARVVEELGKLPKSYELAWVRSSPSRISRRPA</sequence>
<organism evidence="2 3">
    <name type="scientific">Plicaturopsis crispa FD-325 SS-3</name>
    <dbReference type="NCBI Taxonomy" id="944288"/>
    <lineage>
        <taxon>Eukaryota</taxon>
        <taxon>Fungi</taxon>
        <taxon>Dikarya</taxon>
        <taxon>Basidiomycota</taxon>
        <taxon>Agaricomycotina</taxon>
        <taxon>Agaricomycetes</taxon>
        <taxon>Agaricomycetidae</taxon>
        <taxon>Amylocorticiales</taxon>
        <taxon>Amylocorticiaceae</taxon>
        <taxon>Plicatura</taxon>
        <taxon>Plicaturopsis crispa</taxon>
    </lineage>
</organism>
<dbReference type="Pfam" id="PF00651">
    <property type="entry name" value="BTB"/>
    <property type="match status" value="1"/>
</dbReference>
<name>A0A0C9T7C3_PLICR</name>
<keyword evidence="3" id="KW-1185">Reference proteome</keyword>
<dbReference type="AlphaFoldDB" id="A0A0C9T7C3"/>
<reference evidence="2 3" key="1">
    <citation type="submission" date="2014-06" db="EMBL/GenBank/DDBJ databases">
        <title>Evolutionary Origins and Diversification of the Mycorrhizal Mutualists.</title>
        <authorList>
            <consortium name="DOE Joint Genome Institute"/>
            <consortium name="Mycorrhizal Genomics Consortium"/>
            <person name="Kohler A."/>
            <person name="Kuo A."/>
            <person name="Nagy L.G."/>
            <person name="Floudas D."/>
            <person name="Copeland A."/>
            <person name="Barry K.W."/>
            <person name="Cichocki N."/>
            <person name="Veneault-Fourrey C."/>
            <person name="LaButti K."/>
            <person name="Lindquist E.A."/>
            <person name="Lipzen A."/>
            <person name="Lundell T."/>
            <person name="Morin E."/>
            <person name="Murat C."/>
            <person name="Riley R."/>
            <person name="Ohm R."/>
            <person name="Sun H."/>
            <person name="Tunlid A."/>
            <person name="Henrissat B."/>
            <person name="Grigoriev I.V."/>
            <person name="Hibbett D.S."/>
            <person name="Martin F."/>
        </authorList>
    </citation>
    <scope>NUCLEOTIDE SEQUENCE [LARGE SCALE GENOMIC DNA]</scope>
    <source>
        <strain evidence="2 3">FD-325 SS-3</strain>
    </source>
</reference>